<feature type="signal peptide" evidence="1">
    <location>
        <begin position="1"/>
        <end position="25"/>
    </location>
</feature>
<feature type="chain" id="PRO_5022990034" evidence="1">
    <location>
        <begin position="26"/>
        <end position="98"/>
    </location>
</feature>
<accession>A0A5B0Q3A3</accession>
<dbReference type="EMBL" id="VSWC01000029">
    <property type="protein sequence ID" value="KAA1107598.1"/>
    <property type="molecule type" value="Genomic_DNA"/>
</dbReference>
<evidence type="ECO:0000313" key="3">
    <source>
        <dbReference type="Proteomes" id="UP000324748"/>
    </source>
</evidence>
<dbReference type="AlphaFoldDB" id="A0A5B0Q3A3"/>
<proteinExistence type="predicted"/>
<evidence type="ECO:0000313" key="2">
    <source>
        <dbReference type="EMBL" id="KAA1107598.1"/>
    </source>
</evidence>
<keyword evidence="3" id="KW-1185">Reference proteome</keyword>
<sequence length="98" mass="10535">MEKVAFVLAILFLAVFVVLEELVNSVVVNCPDLGSLSTTTFELELVNVLCNGEAVETTAFGLFDFVFASELRSQSDGTTAGLMSNLPLLDFKVLATEV</sequence>
<keyword evidence="1" id="KW-0732">Signal</keyword>
<reference evidence="2 3" key="1">
    <citation type="submission" date="2019-05" db="EMBL/GenBank/DDBJ databases">
        <title>Emergence of the Ug99 lineage of the wheat stem rust pathogen through somatic hybridization.</title>
        <authorList>
            <person name="Li F."/>
            <person name="Upadhyaya N.M."/>
            <person name="Sperschneider J."/>
            <person name="Matny O."/>
            <person name="Nguyen-Phuc H."/>
            <person name="Mago R."/>
            <person name="Raley C."/>
            <person name="Miller M.E."/>
            <person name="Silverstein K.A.T."/>
            <person name="Henningsen E."/>
            <person name="Hirsch C.D."/>
            <person name="Visser B."/>
            <person name="Pretorius Z.A."/>
            <person name="Steffenson B.J."/>
            <person name="Schwessinger B."/>
            <person name="Dodds P.N."/>
            <person name="Figueroa M."/>
        </authorList>
    </citation>
    <scope>NUCLEOTIDE SEQUENCE [LARGE SCALE GENOMIC DNA]</scope>
    <source>
        <strain evidence="2">21-0</strain>
    </source>
</reference>
<name>A0A5B0Q3A3_PUCGR</name>
<dbReference type="Proteomes" id="UP000324748">
    <property type="component" value="Unassembled WGS sequence"/>
</dbReference>
<organism evidence="2 3">
    <name type="scientific">Puccinia graminis f. sp. tritici</name>
    <dbReference type="NCBI Taxonomy" id="56615"/>
    <lineage>
        <taxon>Eukaryota</taxon>
        <taxon>Fungi</taxon>
        <taxon>Dikarya</taxon>
        <taxon>Basidiomycota</taxon>
        <taxon>Pucciniomycotina</taxon>
        <taxon>Pucciniomycetes</taxon>
        <taxon>Pucciniales</taxon>
        <taxon>Pucciniaceae</taxon>
        <taxon>Puccinia</taxon>
    </lineage>
</organism>
<protein>
    <submittedName>
        <fullName evidence="2">Uncharacterized protein</fullName>
    </submittedName>
</protein>
<evidence type="ECO:0000256" key="1">
    <source>
        <dbReference type="SAM" id="SignalP"/>
    </source>
</evidence>
<gene>
    <name evidence="2" type="ORF">PGT21_019168</name>
</gene>
<comment type="caution">
    <text evidence="2">The sequence shown here is derived from an EMBL/GenBank/DDBJ whole genome shotgun (WGS) entry which is preliminary data.</text>
</comment>